<dbReference type="STRING" id="947013.SAMN04488109_4825"/>
<dbReference type="AlphaFoldDB" id="A0A1M5UPU1"/>
<dbReference type="InterPro" id="IPR034660">
    <property type="entry name" value="DinB/YfiT-like"/>
</dbReference>
<dbReference type="Proteomes" id="UP000184212">
    <property type="component" value="Unassembled WGS sequence"/>
</dbReference>
<protein>
    <submittedName>
        <fullName evidence="2">DinB superfamily protein</fullName>
    </submittedName>
</protein>
<gene>
    <name evidence="2" type="ORF">SAMN04488109_4825</name>
</gene>
<dbReference type="OrthoDB" id="704805at2"/>
<dbReference type="Pfam" id="PF12867">
    <property type="entry name" value="DinB_2"/>
    <property type="match status" value="1"/>
</dbReference>
<dbReference type="SUPFAM" id="SSF109854">
    <property type="entry name" value="DinB/YfiT-like putative metalloenzymes"/>
    <property type="match status" value="1"/>
</dbReference>
<dbReference type="EMBL" id="FQWQ01000003">
    <property type="protein sequence ID" value="SHH64969.1"/>
    <property type="molecule type" value="Genomic_DNA"/>
</dbReference>
<reference evidence="2 3" key="1">
    <citation type="submission" date="2016-11" db="EMBL/GenBank/DDBJ databases">
        <authorList>
            <person name="Jaros S."/>
            <person name="Januszkiewicz K."/>
            <person name="Wedrychowicz H."/>
        </authorList>
    </citation>
    <scope>NUCLEOTIDE SEQUENCE [LARGE SCALE GENOMIC DNA]</scope>
    <source>
        <strain evidence="2 3">DSM 24574</strain>
    </source>
</reference>
<evidence type="ECO:0000259" key="1">
    <source>
        <dbReference type="Pfam" id="PF12867"/>
    </source>
</evidence>
<keyword evidence="3" id="KW-1185">Reference proteome</keyword>
<dbReference type="InterPro" id="IPR024775">
    <property type="entry name" value="DinB-like"/>
</dbReference>
<feature type="domain" description="DinB-like" evidence="1">
    <location>
        <begin position="11"/>
        <end position="155"/>
    </location>
</feature>
<proteinExistence type="predicted"/>
<dbReference type="Gene3D" id="1.20.120.450">
    <property type="entry name" value="dinb family like domain"/>
    <property type="match status" value="1"/>
</dbReference>
<sequence>MNPVEILQKQTQSAYELTNKVIGSIPYDRWNTIPPVMDTNVAWQVGHLIVSFYFNSIMLIKGHQPDVLQKIPLREYDAFFTNARPELSQGQFAPEALHEQLLVMEQKSIAIIGSLSTENLDSPLHPSPIASPMASTKFEALDWNIKHAFWHGGQIGMLKRIVHERYNFGLKRT</sequence>
<dbReference type="RefSeq" id="WP_073139205.1">
    <property type="nucleotide sequence ID" value="NZ_FQWQ01000003.1"/>
</dbReference>
<name>A0A1M5UPU1_9BACT</name>
<evidence type="ECO:0000313" key="3">
    <source>
        <dbReference type="Proteomes" id="UP000184212"/>
    </source>
</evidence>
<organism evidence="2 3">
    <name type="scientific">Chryseolinea serpens</name>
    <dbReference type="NCBI Taxonomy" id="947013"/>
    <lineage>
        <taxon>Bacteria</taxon>
        <taxon>Pseudomonadati</taxon>
        <taxon>Bacteroidota</taxon>
        <taxon>Cytophagia</taxon>
        <taxon>Cytophagales</taxon>
        <taxon>Fulvivirgaceae</taxon>
        <taxon>Chryseolinea</taxon>
    </lineage>
</organism>
<evidence type="ECO:0000313" key="2">
    <source>
        <dbReference type="EMBL" id="SHH64969.1"/>
    </source>
</evidence>
<accession>A0A1M5UPU1</accession>